<keyword evidence="3" id="KW-1185">Reference proteome</keyword>
<proteinExistence type="predicted"/>
<name>A0ABY5A8L5_9GAMM</name>
<dbReference type="Proteomes" id="UP001054897">
    <property type="component" value="Chromosome"/>
</dbReference>
<dbReference type="GeneID" id="300079514"/>
<gene>
    <name evidence="2" type="ORF">L1F06_001005</name>
</gene>
<accession>A0ABY5A8L5</accession>
<feature type="transmembrane region" description="Helical" evidence="1">
    <location>
        <begin position="12"/>
        <end position="33"/>
    </location>
</feature>
<organism evidence="2 3">
    <name type="scientific">Ectopseudomonas hydrolytica</name>
    <dbReference type="NCBI Taxonomy" id="2493633"/>
    <lineage>
        <taxon>Bacteria</taxon>
        <taxon>Pseudomonadati</taxon>
        <taxon>Pseudomonadota</taxon>
        <taxon>Gammaproteobacteria</taxon>
        <taxon>Pseudomonadales</taxon>
        <taxon>Pseudomonadaceae</taxon>
        <taxon>Ectopseudomonas</taxon>
    </lineage>
</organism>
<dbReference type="RefSeq" id="WP_011920502.1">
    <property type="nucleotide sequence ID" value="NZ_CP099397.1"/>
</dbReference>
<keyword evidence="1" id="KW-1133">Transmembrane helix</keyword>
<evidence type="ECO:0000256" key="1">
    <source>
        <dbReference type="SAM" id="Phobius"/>
    </source>
</evidence>
<sequence length="156" mass="17623">MSQYPQRGLSRRWLLAALASSLGLLLGILSLWLNFKSSAELDGRYHSTGQVQLSNGQVLDLSHNLQVQDGRFYAMTRQGDSILETSGEVEYGFLGNYRLRVEDGKLTGLSSEADDELVFNLLYGRHKGSTIRLVTFRNCLYGVETRQVYCPTRIRQ</sequence>
<keyword evidence="1" id="KW-0472">Membrane</keyword>
<protein>
    <submittedName>
        <fullName evidence="2">Uncharacterized protein</fullName>
    </submittedName>
</protein>
<reference evidence="2" key="1">
    <citation type="submission" date="2022-06" db="EMBL/GenBank/DDBJ databases">
        <title>Complete genome of Pseudomonas hydrolytica DSWY01T.</title>
        <authorList>
            <person name="Jung J."/>
            <person name="Jeon C.O."/>
        </authorList>
    </citation>
    <scope>NUCLEOTIDE SEQUENCE</scope>
    <source>
        <strain evidence="2">DSWY01</strain>
    </source>
</reference>
<dbReference type="EMBL" id="CP099397">
    <property type="protein sequence ID" value="USR40047.1"/>
    <property type="molecule type" value="Genomic_DNA"/>
</dbReference>
<keyword evidence="1" id="KW-0812">Transmembrane</keyword>
<evidence type="ECO:0000313" key="2">
    <source>
        <dbReference type="EMBL" id="USR40047.1"/>
    </source>
</evidence>
<evidence type="ECO:0000313" key="3">
    <source>
        <dbReference type="Proteomes" id="UP001054897"/>
    </source>
</evidence>